<dbReference type="InterPro" id="IPR001810">
    <property type="entry name" value="F-box_dom"/>
</dbReference>
<dbReference type="Pfam" id="PF12937">
    <property type="entry name" value="F-box-like"/>
    <property type="match status" value="1"/>
</dbReference>
<dbReference type="EMBL" id="MU404350">
    <property type="protein sequence ID" value="KAI1618979.1"/>
    <property type="molecule type" value="Genomic_DNA"/>
</dbReference>
<feature type="compositionally biased region" description="Polar residues" evidence="1">
    <location>
        <begin position="590"/>
        <end position="607"/>
    </location>
</feature>
<comment type="caution">
    <text evidence="4">The sequence shown here is derived from an EMBL/GenBank/DDBJ whole genome shotgun (WGS) entry which is preliminary data.</text>
</comment>
<feature type="compositionally biased region" description="Polar residues" evidence="1">
    <location>
        <begin position="571"/>
        <end position="581"/>
    </location>
</feature>
<feature type="compositionally biased region" description="Basic and acidic residues" evidence="1">
    <location>
        <begin position="871"/>
        <end position="892"/>
    </location>
</feature>
<feature type="compositionally biased region" description="Acidic residues" evidence="1">
    <location>
        <begin position="556"/>
        <end position="565"/>
    </location>
</feature>
<sequence length="964" mass="106401">MKPEISKVRKRKRALQKGQIRVPEHWIHPTQKPQVQETLMRNVNGLPRELLFHILRQLRQSSRADHDGSFLNALTTCSVWHDIGKEIIWTDICITNTSLAKFSSSESVNLGLTRSLTLSFHTRLPIPNPPFVPASIREIYLPRDRQAQEMTLQTLALWEHLDKIPAVMERMKALESFSLVVSSPEGGSPGFYINHYHIVALLRALPASVQHLELDTEGFWDCKESHAENHHVCPAVRQLIPRLRSLRLRMRWLCEELLSLTSSLSGAVSREPIADAISNSAVLHPGSSVVKGSSFVINTTGPFEDTRQLHCFLLHEDHYQTHGLFVASLVTAMRIAISEGRLRQFGHCSIITLLDAETPVHGSTPRSALQSNTVFATVLLPYEAQCKAPALYGYGRYGPRPEHRNRWSAIRYPNRLGGAIDIEQIAPRRQISTVIEGDVVGGVWASMADGCRAPRLYLEQRPYLKGVLGPDNVFRRRTTLGRGIYQPLQPIWELEEACGIRLLRSEASHQLDDFQLLSRDMTPREKICRQRKEARKRGRHVPYDAFYDDVGLPDDSASEADEDAADGNPADGNQANGNQVDGNEADGNQADGNQADGNQADGNQADGNQADEDANIEPDAAAPPTANAGDNNEQTATDATTHDTTSFNDTQGSDNHQDASQSGPTSAGEDIGGETPAHEDDEATENNREIELHQGIEETQVTEGTHVTEETHVAEDTETVRVHSGEASIYKTGSVTVITNGQDEIFRKGEERCHLRSGEHAIMVNDFSEYHFLESGEDSITVLGDEHTVRSGQRCITTEGDRFTLQSDRASIVIGPGGPNASSGELSINQEHGTTVMRSGKLCISQCDGEYLIKYDGKVIAEGPLGGLDQAETHDTETQNHDPEPEKHDLEPEEHIDQRQSLNGQIDAHEQGNLVVPLYKQALFVVRVVGLLIMRICLIGTLGLVLLAINGKVALMPSVKESGN</sequence>
<evidence type="ECO:0000313" key="4">
    <source>
        <dbReference type="EMBL" id="KAI1618979.1"/>
    </source>
</evidence>
<evidence type="ECO:0000259" key="3">
    <source>
        <dbReference type="Pfam" id="PF12937"/>
    </source>
</evidence>
<keyword evidence="2" id="KW-1133">Transmembrane helix</keyword>
<accession>A0AAN6E8H0</accession>
<feature type="compositionally biased region" description="Polar residues" evidence="1">
    <location>
        <begin position="646"/>
        <end position="665"/>
    </location>
</feature>
<proteinExistence type="predicted"/>
<evidence type="ECO:0000256" key="2">
    <source>
        <dbReference type="SAM" id="Phobius"/>
    </source>
</evidence>
<feature type="region of interest" description="Disordered" evidence="1">
    <location>
        <begin position="545"/>
        <end position="685"/>
    </location>
</feature>
<feature type="transmembrane region" description="Helical" evidence="2">
    <location>
        <begin position="924"/>
        <end position="949"/>
    </location>
</feature>
<evidence type="ECO:0000313" key="5">
    <source>
        <dbReference type="Proteomes" id="UP001203852"/>
    </source>
</evidence>
<feature type="compositionally biased region" description="Low complexity" evidence="1">
    <location>
        <begin position="635"/>
        <end position="645"/>
    </location>
</feature>
<name>A0AAN6E8H0_9EURO</name>
<gene>
    <name evidence="4" type="ORF">EDD36DRAFT_480979</name>
</gene>
<protein>
    <recommendedName>
        <fullName evidence="3">F-box domain-containing protein</fullName>
    </recommendedName>
</protein>
<feature type="region of interest" description="Disordered" evidence="1">
    <location>
        <begin position="865"/>
        <end position="892"/>
    </location>
</feature>
<feature type="region of interest" description="Disordered" evidence="1">
    <location>
        <begin position="695"/>
        <end position="714"/>
    </location>
</feature>
<feature type="domain" description="F-box" evidence="3">
    <location>
        <begin position="44"/>
        <end position="94"/>
    </location>
</feature>
<organism evidence="4 5">
    <name type="scientific">Exophiala viscosa</name>
    <dbReference type="NCBI Taxonomy" id="2486360"/>
    <lineage>
        <taxon>Eukaryota</taxon>
        <taxon>Fungi</taxon>
        <taxon>Dikarya</taxon>
        <taxon>Ascomycota</taxon>
        <taxon>Pezizomycotina</taxon>
        <taxon>Eurotiomycetes</taxon>
        <taxon>Chaetothyriomycetidae</taxon>
        <taxon>Chaetothyriales</taxon>
        <taxon>Herpotrichiellaceae</taxon>
        <taxon>Exophiala</taxon>
    </lineage>
</organism>
<keyword evidence="2" id="KW-0472">Membrane</keyword>
<keyword evidence="5" id="KW-1185">Reference proteome</keyword>
<evidence type="ECO:0000256" key="1">
    <source>
        <dbReference type="SAM" id="MobiDB-lite"/>
    </source>
</evidence>
<dbReference type="Proteomes" id="UP001203852">
    <property type="component" value="Unassembled WGS sequence"/>
</dbReference>
<dbReference type="AlphaFoldDB" id="A0AAN6E8H0"/>
<reference evidence="4" key="1">
    <citation type="journal article" date="2022" name="bioRxiv">
        <title>Deciphering the potential niche of two novel black yeast fungi from a biological soil crust based on their genomes, phenotypes, and melanin regulation.</title>
        <authorList>
            <consortium name="DOE Joint Genome Institute"/>
            <person name="Carr E.C."/>
            <person name="Barton Q."/>
            <person name="Grambo S."/>
            <person name="Sullivan M."/>
            <person name="Renfro C.M."/>
            <person name="Kuo A."/>
            <person name="Pangilinan J."/>
            <person name="Lipzen A."/>
            <person name="Keymanesh K."/>
            <person name="Savage E."/>
            <person name="Barry K."/>
            <person name="Grigoriev I.V."/>
            <person name="Riekhof W.R."/>
            <person name="Harris S.S."/>
        </authorList>
    </citation>
    <scope>NUCLEOTIDE SEQUENCE</scope>
    <source>
        <strain evidence="4">JF 03-4F</strain>
    </source>
</reference>
<keyword evidence="2" id="KW-0812">Transmembrane</keyword>